<evidence type="ECO:0000256" key="1">
    <source>
        <dbReference type="SAM" id="MobiDB-lite"/>
    </source>
</evidence>
<keyword evidence="2" id="KW-1133">Transmembrane helix</keyword>
<protein>
    <recommendedName>
        <fullName evidence="5">Pilus assembly protein</fullName>
    </recommendedName>
</protein>
<feature type="transmembrane region" description="Helical" evidence="2">
    <location>
        <begin position="20"/>
        <end position="39"/>
    </location>
</feature>
<proteinExistence type="predicted"/>
<evidence type="ECO:0000313" key="3">
    <source>
        <dbReference type="EMBL" id="RRH74431.1"/>
    </source>
</evidence>
<evidence type="ECO:0000313" key="4">
    <source>
        <dbReference type="Proteomes" id="UP000282125"/>
    </source>
</evidence>
<gene>
    <name evidence="3" type="ORF">EG244_10075</name>
</gene>
<keyword evidence="2" id="KW-0812">Transmembrane</keyword>
<accession>A0A3P3DJJ5</accession>
<sequence length="213" mass="24391">MKKERAEKTFRQIRTDNVILKMGLGSMLFVTSLFIFNAATRDDTVILVPPFQHETIEFINGRANQEFYSQWAWSVSMLAGNITPGNASFVRGELQRIATPALYRRLMETVDIELQNIVRDNAVVTFSPREVIFDPELNRFFVTGRQTIGGPGVRSPIEKQITYELGFTTERLRVYLASYAVYEGKPMTAAVRDVEMSRRADRERQQAEKDGIK</sequence>
<dbReference type="AlphaFoldDB" id="A0A3P3DJJ5"/>
<keyword evidence="2" id="KW-0472">Membrane</keyword>
<dbReference type="OrthoDB" id="7405099at2"/>
<dbReference type="InterPro" id="IPR007973">
    <property type="entry name" value="Pilus_assembly_TraE"/>
</dbReference>
<evidence type="ECO:0000256" key="2">
    <source>
        <dbReference type="SAM" id="Phobius"/>
    </source>
</evidence>
<dbReference type="RefSeq" id="WP_124964890.1">
    <property type="nucleotide sequence ID" value="NZ_RRAZ01000013.1"/>
</dbReference>
<reference evidence="3 4" key="1">
    <citation type="submission" date="2018-11" db="EMBL/GenBank/DDBJ databases">
        <title>Gemmobacter sp. nov., YIM 102744-1 draft genome.</title>
        <authorList>
            <person name="Li G."/>
            <person name="Jiang Y."/>
        </authorList>
    </citation>
    <scope>NUCLEOTIDE SEQUENCE [LARGE SCALE GENOMIC DNA]</scope>
    <source>
        <strain evidence="3 4">YIM 102744-1</strain>
    </source>
</reference>
<dbReference type="EMBL" id="RRAZ01000013">
    <property type="protein sequence ID" value="RRH74431.1"/>
    <property type="molecule type" value="Genomic_DNA"/>
</dbReference>
<name>A0A3P3DJJ5_9RHOB</name>
<dbReference type="Proteomes" id="UP000282125">
    <property type="component" value="Unassembled WGS sequence"/>
</dbReference>
<dbReference type="Pfam" id="PF05309">
    <property type="entry name" value="TraE"/>
    <property type="match status" value="1"/>
</dbReference>
<feature type="region of interest" description="Disordered" evidence="1">
    <location>
        <begin position="194"/>
        <end position="213"/>
    </location>
</feature>
<comment type="caution">
    <text evidence="3">The sequence shown here is derived from an EMBL/GenBank/DDBJ whole genome shotgun (WGS) entry which is preliminary data.</text>
</comment>
<evidence type="ECO:0008006" key="5">
    <source>
        <dbReference type="Google" id="ProtNLM"/>
    </source>
</evidence>
<keyword evidence="4" id="KW-1185">Reference proteome</keyword>
<organism evidence="3 4">
    <name type="scientific">Falsigemmobacter faecalis</name>
    <dbReference type="NCBI Taxonomy" id="2488730"/>
    <lineage>
        <taxon>Bacteria</taxon>
        <taxon>Pseudomonadati</taxon>
        <taxon>Pseudomonadota</taxon>
        <taxon>Alphaproteobacteria</taxon>
        <taxon>Rhodobacterales</taxon>
        <taxon>Paracoccaceae</taxon>
        <taxon>Falsigemmobacter</taxon>
    </lineage>
</organism>